<dbReference type="InterPro" id="IPR032466">
    <property type="entry name" value="Metal_Hydrolase"/>
</dbReference>
<evidence type="ECO:0000259" key="2">
    <source>
        <dbReference type="Pfam" id="PF01979"/>
    </source>
</evidence>
<dbReference type="GO" id="GO:0006046">
    <property type="term" value="P:N-acetylglucosamine catabolic process"/>
    <property type="evidence" value="ECO:0007669"/>
    <property type="project" value="TreeGrafter"/>
</dbReference>
<feature type="domain" description="Amidohydrolase-related" evidence="2">
    <location>
        <begin position="38"/>
        <end position="110"/>
    </location>
</feature>
<dbReference type="AlphaFoldDB" id="A0A9W8LXF8"/>
<dbReference type="EC" id="3.5.1.25" evidence="3"/>
<dbReference type="InterPro" id="IPR006680">
    <property type="entry name" value="Amidohydro-rel"/>
</dbReference>
<evidence type="ECO:0000256" key="1">
    <source>
        <dbReference type="ARBA" id="ARBA00022801"/>
    </source>
</evidence>
<organism evidence="3 4">
    <name type="scientific">Coemansia brasiliensis</name>
    <dbReference type="NCBI Taxonomy" id="2650707"/>
    <lineage>
        <taxon>Eukaryota</taxon>
        <taxon>Fungi</taxon>
        <taxon>Fungi incertae sedis</taxon>
        <taxon>Zoopagomycota</taxon>
        <taxon>Kickxellomycotina</taxon>
        <taxon>Kickxellomycetes</taxon>
        <taxon>Kickxellales</taxon>
        <taxon>Kickxellaceae</taxon>
        <taxon>Coemansia</taxon>
    </lineage>
</organism>
<evidence type="ECO:0000313" key="3">
    <source>
        <dbReference type="EMBL" id="KAJ2844754.1"/>
    </source>
</evidence>
<dbReference type="Gene3D" id="3.20.20.140">
    <property type="entry name" value="Metal-dependent hydrolases"/>
    <property type="match status" value="1"/>
</dbReference>
<evidence type="ECO:0000313" key="4">
    <source>
        <dbReference type="Proteomes" id="UP001139887"/>
    </source>
</evidence>
<dbReference type="PANTHER" id="PTHR11113">
    <property type="entry name" value="N-ACETYLGLUCOSAMINE-6-PHOSPHATE DEACETYLASE"/>
    <property type="match status" value="1"/>
</dbReference>
<keyword evidence="4" id="KW-1185">Reference proteome</keyword>
<dbReference type="Pfam" id="PF01979">
    <property type="entry name" value="Amidohydro_1"/>
    <property type="match status" value="1"/>
</dbReference>
<dbReference type="Proteomes" id="UP001139887">
    <property type="component" value="Unassembled WGS sequence"/>
</dbReference>
<dbReference type="SUPFAM" id="SSF51556">
    <property type="entry name" value="Metallo-dependent hydrolases"/>
    <property type="match status" value="1"/>
</dbReference>
<dbReference type="OrthoDB" id="5560791at2759"/>
<protein>
    <submittedName>
        <fullName evidence="3">N-acetyl-glucosamine-6-phosphate deacetylase</fullName>
        <ecNumber evidence="3">3.5.1.25</ecNumber>
    </submittedName>
</protein>
<comment type="caution">
    <text evidence="3">The sequence shown here is derived from an EMBL/GenBank/DDBJ whole genome shotgun (WGS) entry which is preliminary data.</text>
</comment>
<dbReference type="PANTHER" id="PTHR11113:SF14">
    <property type="entry name" value="N-ACETYLGLUCOSAMINE-6-PHOSPHATE DEACETYLASE"/>
    <property type="match status" value="1"/>
</dbReference>
<sequence length="262" mass="28047">MGLPDGQYKLGNMSVDVGIQASMENSPRAAVIQGTATLAGSIVTLIECVRKFREFTQCSLVEAIEAATLHPAQMLGIEKRKGTLDFGADADIIFLTDDLYVEKVFVRGQLATPETSQTGGHFLVDMQYHGIKSLLQILERLENAGDKFFDSLAMVGQGPPSLLAAQLVNMSQLCQQMNHDATNALLVNVPVASPDPAIVSDSAVLPRSGAGAQAELKSDSDLNAWVHSTTAQTSKLFAERRRIAANIQAALSVPPSKQLTLQ</sequence>
<proteinExistence type="predicted"/>
<keyword evidence="1 3" id="KW-0378">Hydrolase</keyword>
<accession>A0A9W8LXF8</accession>
<gene>
    <name evidence="3" type="primary">NAG2_1</name>
    <name evidence="3" type="ORF">IWW36_005057</name>
</gene>
<reference evidence="3" key="1">
    <citation type="submission" date="2022-07" db="EMBL/GenBank/DDBJ databases">
        <title>Phylogenomic reconstructions and comparative analyses of Kickxellomycotina fungi.</title>
        <authorList>
            <person name="Reynolds N.K."/>
            <person name="Stajich J.E."/>
            <person name="Barry K."/>
            <person name="Grigoriev I.V."/>
            <person name="Crous P."/>
            <person name="Smith M.E."/>
        </authorList>
    </citation>
    <scope>NUCLEOTIDE SEQUENCE</scope>
    <source>
        <strain evidence="3">NRRL 1566</strain>
    </source>
</reference>
<dbReference type="EMBL" id="JANBUW010000990">
    <property type="protein sequence ID" value="KAJ2844754.1"/>
    <property type="molecule type" value="Genomic_DNA"/>
</dbReference>
<name>A0A9W8LXF8_9FUNG</name>
<dbReference type="GO" id="GO:0008448">
    <property type="term" value="F:N-acetylglucosamine-6-phosphate deacetylase activity"/>
    <property type="evidence" value="ECO:0007669"/>
    <property type="project" value="UniProtKB-EC"/>
</dbReference>